<sequence length="81" mass="9157">MEILRLLEANNMMWAYDHLNFGVHNPVGHSIRSSDIIMPVMVSQTYRKISRHELGVTLNEFVSLDNVLHPTDGKTNPAGLL</sequence>
<protein>
    <submittedName>
        <fullName evidence="1">Uncharacterized protein</fullName>
    </submittedName>
</protein>
<organism evidence="1 2">
    <name type="scientific">Daphnia magna</name>
    <dbReference type="NCBI Taxonomy" id="35525"/>
    <lineage>
        <taxon>Eukaryota</taxon>
        <taxon>Metazoa</taxon>
        <taxon>Ecdysozoa</taxon>
        <taxon>Arthropoda</taxon>
        <taxon>Crustacea</taxon>
        <taxon>Branchiopoda</taxon>
        <taxon>Diplostraca</taxon>
        <taxon>Cladocera</taxon>
        <taxon>Anomopoda</taxon>
        <taxon>Daphniidae</taxon>
        <taxon>Daphnia</taxon>
    </lineage>
</organism>
<dbReference type="EMBL" id="JAOYFB010000001">
    <property type="protein sequence ID" value="KAK4003108.1"/>
    <property type="molecule type" value="Genomic_DNA"/>
</dbReference>
<evidence type="ECO:0000313" key="2">
    <source>
        <dbReference type="Proteomes" id="UP001234178"/>
    </source>
</evidence>
<comment type="caution">
    <text evidence="1">The sequence shown here is derived from an EMBL/GenBank/DDBJ whole genome shotgun (WGS) entry which is preliminary data.</text>
</comment>
<accession>A0ABQ9YR68</accession>
<reference evidence="1 2" key="1">
    <citation type="journal article" date="2023" name="Nucleic Acids Res.">
        <title>The hologenome of Daphnia magna reveals possible DNA methylation and microbiome-mediated evolution of the host genome.</title>
        <authorList>
            <person name="Chaturvedi A."/>
            <person name="Li X."/>
            <person name="Dhandapani V."/>
            <person name="Marshall H."/>
            <person name="Kissane S."/>
            <person name="Cuenca-Cambronero M."/>
            <person name="Asole G."/>
            <person name="Calvet F."/>
            <person name="Ruiz-Romero M."/>
            <person name="Marangio P."/>
            <person name="Guigo R."/>
            <person name="Rago D."/>
            <person name="Mirbahai L."/>
            <person name="Eastwood N."/>
            <person name="Colbourne J.K."/>
            <person name="Zhou J."/>
            <person name="Mallon E."/>
            <person name="Orsini L."/>
        </authorList>
    </citation>
    <scope>NUCLEOTIDE SEQUENCE [LARGE SCALE GENOMIC DNA]</scope>
    <source>
        <strain evidence="1">LRV0_1</strain>
    </source>
</reference>
<evidence type="ECO:0000313" key="1">
    <source>
        <dbReference type="EMBL" id="KAK4003108.1"/>
    </source>
</evidence>
<keyword evidence="2" id="KW-1185">Reference proteome</keyword>
<dbReference type="Proteomes" id="UP001234178">
    <property type="component" value="Unassembled WGS sequence"/>
</dbReference>
<gene>
    <name evidence="1" type="ORF">OUZ56_004890</name>
</gene>
<proteinExistence type="predicted"/>
<name>A0ABQ9YR68_9CRUS</name>